<evidence type="ECO:0000313" key="2">
    <source>
        <dbReference type="EMBL" id="KAF0739595.1"/>
    </source>
</evidence>
<organism evidence="2 3">
    <name type="scientific">Aphanomyces euteiches</name>
    <dbReference type="NCBI Taxonomy" id="100861"/>
    <lineage>
        <taxon>Eukaryota</taxon>
        <taxon>Sar</taxon>
        <taxon>Stramenopiles</taxon>
        <taxon>Oomycota</taxon>
        <taxon>Saprolegniomycetes</taxon>
        <taxon>Saprolegniales</taxon>
        <taxon>Verrucalvaceae</taxon>
        <taxon>Aphanomyces</taxon>
    </lineage>
</organism>
<accession>A0A6G0XH04</accession>
<feature type="transmembrane region" description="Helical" evidence="1">
    <location>
        <begin position="519"/>
        <end position="537"/>
    </location>
</feature>
<evidence type="ECO:0000256" key="1">
    <source>
        <dbReference type="SAM" id="Phobius"/>
    </source>
</evidence>
<comment type="caution">
    <text evidence="2">The sequence shown here is derived from an EMBL/GenBank/DDBJ whole genome shotgun (WGS) entry which is preliminary data.</text>
</comment>
<evidence type="ECO:0000313" key="3">
    <source>
        <dbReference type="Proteomes" id="UP000481153"/>
    </source>
</evidence>
<proteinExistence type="predicted"/>
<feature type="transmembrane region" description="Helical" evidence="1">
    <location>
        <begin position="489"/>
        <end position="507"/>
    </location>
</feature>
<dbReference type="Proteomes" id="UP000481153">
    <property type="component" value="Unassembled WGS sequence"/>
</dbReference>
<gene>
    <name evidence="2" type="ORF">Ae201684_004774</name>
</gene>
<evidence type="ECO:0008006" key="4">
    <source>
        <dbReference type="Google" id="ProtNLM"/>
    </source>
</evidence>
<keyword evidence="3" id="KW-1185">Reference proteome</keyword>
<feature type="transmembrane region" description="Helical" evidence="1">
    <location>
        <begin position="397"/>
        <end position="416"/>
    </location>
</feature>
<dbReference type="VEuPathDB" id="FungiDB:AeMF1_012933"/>
<reference evidence="2 3" key="1">
    <citation type="submission" date="2019-07" db="EMBL/GenBank/DDBJ databases">
        <title>Genomics analysis of Aphanomyces spp. identifies a new class of oomycete effector associated with host adaptation.</title>
        <authorList>
            <person name="Gaulin E."/>
        </authorList>
    </citation>
    <scope>NUCLEOTIDE SEQUENCE [LARGE SCALE GENOMIC DNA]</scope>
    <source>
        <strain evidence="2 3">ATCC 201684</strain>
    </source>
</reference>
<feature type="transmembrane region" description="Helical" evidence="1">
    <location>
        <begin position="52"/>
        <end position="78"/>
    </location>
</feature>
<keyword evidence="1" id="KW-0812">Transmembrane</keyword>
<dbReference type="EMBL" id="VJMJ01000063">
    <property type="protein sequence ID" value="KAF0739595.1"/>
    <property type="molecule type" value="Genomic_DNA"/>
</dbReference>
<name>A0A6G0XH04_9STRA</name>
<protein>
    <recommendedName>
        <fullName evidence="4">Transmembrane protein</fullName>
    </recommendedName>
</protein>
<dbReference type="VEuPathDB" id="FungiDB:AeMF1_005752"/>
<dbReference type="AlphaFoldDB" id="A0A6G0XH04"/>
<keyword evidence="1" id="KW-1133">Transmembrane helix</keyword>
<sequence>MTPAMTGSLSKAQTLAFAPSSPGSPSIRQLRHALASFASTRGEKKSWTRLKFLGAVVVWTAFTSIEVFAYLVAPYLLYIDVAVLVTNLQTSVFSRRAKYDSGPSMATRDVSLYTGYNTTASQNEVLMRRLIDKIDALPLGLQQTIDFAIDQIPFTLVLTSSTSFLQSISKTNQTLDITSGRYSLMVGKSFSMGNPVFDPLESLVLLIKIDNKVSGYKTLRVLKTVSANETHQSLIDATKSYPSLAGQVKHQMCVFYFETGASKCGSIILPPTVPLIAATSKTSTAPSCEHPLIPRMVYSIIDTDKPTYHCASDPTSIDSLLAFENFNSVTQIPNVAEYYTFATSNFAPTGNSFRVSGSGFLDATPNATAVMLPLTLTTNRQSVGPLSRIDYIIQTQVGILVASRIATALLYLILLIKFSWTNRQNLLQILVENFTFEVTNKSPVDTTAMMTLAMTYWIYREVILSVVVRQCVAPLPWNSASVHTYTDDLIFIPGPVCYVFIFGLCAVKHILHSFQICVRLAYVAVYLAIVILVAGAVSNQGPAFTAANSVEPYSLKPTLVAPMILYFYRTSNTWTRITVWHMLRSLQYSCPHSCFNRGLSFEANLDQVKLVVKSPR</sequence>
<keyword evidence="1" id="KW-0472">Membrane</keyword>